<reference evidence="1 2" key="1">
    <citation type="journal article" date="2019" name="Genome Biol. Evol.">
        <title>Insights into the evolution of the New World diploid cottons (Gossypium, subgenus Houzingenia) based on genome sequencing.</title>
        <authorList>
            <person name="Grover C.E."/>
            <person name="Arick M.A. 2nd"/>
            <person name="Thrash A."/>
            <person name="Conover J.L."/>
            <person name="Sanders W.S."/>
            <person name="Peterson D.G."/>
            <person name="Frelichowski J.E."/>
            <person name="Scheffler J.A."/>
            <person name="Scheffler B.E."/>
            <person name="Wendel J.F."/>
        </authorList>
    </citation>
    <scope>NUCLEOTIDE SEQUENCE [LARGE SCALE GENOMIC DNA]</scope>
    <source>
        <strain evidence="1">5</strain>
        <tissue evidence="1">Leaf</tissue>
    </source>
</reference>
<evidence type="ECO:0000313" key="2">
    <source>
        <dbReference type="Proteomes" id="UP000593579"/>
    </source>
</evidence>
<dbReference type="Gene3D" id="2.60.120.330">
    <property type="entry name" value="B-lactam Antibiotic, Isopenicillin N Synthase, Chain"/>
    <property type="match status" value="1"/>
</dbReference>
<dbReference type="Proteomes" id="UP000593579">
    <property type="component" value="Unassembled WGS sequence"/>
</dbReference>
<sequence length="216" mass="25469">NLKLSSPKWDLLKFQVREALEEYDYFEASFDQLLDLQQPFLKALKQLIDLPFEIKQLANPFLAFGLEKTILRMILESFGLEKYMDELVDSTNNHLRAMKYGRTNTSSSIGDPKKNWRMDKYKSFTQLFHSYAWRILQRQLTVVYHRVMMKGNETSYSIRVFASPRGGYLVKVPKELVDDKNPMLFKPFDLEEVLKFYYLKTVQVATKSTIKAYCDV</sequence>
<accession>A0A7J9C1R1</accession>
<dbReference type="EMBL" id="JABEZY010000007">
    <property type="protein sequence ID" value="MBA0742327.1"/>
    <property type="molecule type" value="Genomic_DNA"/>
</dbReference>
<keyword evidence="2" id="KW-1185">Reference proteome</keyword>
<proteinExistence type="predicted"/>
<feature type="non-terminal residue" evidence="1">
    <location>
        <position position="1"/>
    </location>
</feature>
<dbReference type="SUPFAM" id="SSF51197">
    <property type="entry name" value="Clavaminate synthase-like"/>
    <property type="match status" value="1"/>
</dbReference>
<comment type="caution">
    <text evidence="1">The sequence shown here is derived from an EMBL/GenBank/DDBJ whole genome shotgun (WGS) entry which is preliminary data.</text>
</comment>
<gene>
    <name evidence="1" type="ORF">Gogos_015395</name>
</gene>
<dbReference type="InterPro" id="IPR027443">
    <property type="entry name" value="IPNS-like_sf"/>
</dbReference>
<evidence type="ECO:0000313" key="1">
    <source>
        <dbReference type="EMBL" id="MBA0742327.1"/>
    </source>
</evidence>
<dbReference type="OrthoDB" id="288590at2759"/>
<dbReference type="AlphaFoldDB" id="A0A7J9C1R1"/>
<organism evidence="1 2">
    <name type="scientific">Gossypium gossypioides</name>
    <name type="common">Mexican cotton</name>
    <name type="synonym">Selera gossypioides</name>
    <dbReference type="NCBI Taxonomy" id="34282"/>
    <lineage>
        <taxon>Eukaryota</taxon>
        <taxon>Viridiplantae</taxon>
        <taxon>Streptophyta</taxon>
        <taxon>Embryophyta</taxon>
        <taxon>Tracheophyta</taxon>
        <taxon>Spermatophyta</taxon>
        <taxon>Magnoliopsida</taxon>
        <taxon>eudicotyledons</taxon>
        <taxon>Gunneridae</taxon>
        <taxon>Pentapetalae</taxon>
        <taxon>rosids</taxon>
        <taxon>malvids</taxon>
        <taxon>Malvales</taxon>
        <taxon>Malvaceae</taxon>
        <taxon>Malvoideae</taxon>
        <taxon>Gossypium</taxon>
    </lineage>
</organism>
<protein>
    <submittedName>
        <fullName evidence="1">Uncharacterized protein</fullName>
    </submittedName>
</protein>
<name>A0A7J9C1R1_GOSGO</name>